<evidence type="ECO:0000259" key="5">
    <source>
        <dbReference type="PROSITE" id="PS50043"/>
    </source>
</evidence>
<dbReference type="InterPro" id="IPR011006">
    <property type="entry name" value="CheY-like_superfamily"/>
</dbReference>
<sequence length="208" mass="23411">MTPATVTQTVFLVDDDPGALRSLSFLIQTDNLNVESYQSAQAFLDQFDMERSGCLVADVRMPEMSGLDLQRILRERGSQIPIIFLTAHGDLAACRRAFRDGAVDFLEKTQLDDQALLNLIRTSLERDLAARKASRGQHELLPMLQTLTDREREVMDRLVAGRTVKQIATEFDVSIQTIAKHRTKLLEKLKVENDIELVRMILGVAATK</sequence>
<dbReference type="SUPFAM" id="SSF46894">
    <property type="entry name" value="C-terminal effector domain of the bipartite response regulators"/>
    <property type="match status" value="1"/>
</dbReference>
<dbReference type="PROSITE" id="PS50110">
    <property type="entry name" value="RESPONSE_REGULATORY"/>
    <property type="match status" value="1"/>
</dbReference>
<name>A0A517YER5_9BACT</name>
<feature type="modified residue" description="4-aspartylphosphate" evidence="4">
    <location>
        <position position="58"/>
    </location>
</feature>
<dbReference type="OrthoDB" id="271936at2"/>
<evidence type="ECO:0000256" key="1">
    <source>
        <dbReference type="ARBA" id="ARBA00023015"/>
    </source>
</evidence>
<dbReference type="GO" id="GO:0006355">
    <property type="term" value="P:regulation of DNA-templated transcription"/>
    <property type="evidence" value="ECO:0007669"/>
    <property type="project" value="InterPro"/>
</dbReference>
<dbReference type="GO" id="GO:0000160">
    <property type="term" value="P:phosphorelay signal transduction system"/>
    <property type="evidence" value="ECO:0007669"/>
    <property type="project" value="InterPro"/>
</dbReference>
<dbReference type="GO" id="GO:0003677">
    <property type="term" value="F:DNA binding"/>
    <property type="evidence" value="ECO:0007669"/>
    <property type="project" value="UniProtKB-KW"/>
</dbReference>
<dbReference type="PANTHER" id="PTHR44688">
    <property type="entry name" value="DNA-BINDING TRANSCRIPTIONAL ACTIVATOR DEVR_DOSR"/>
    <property type="match status" value="1"/>
</dbReference>
<dbReference type="Gene3D" id="3.40.50.2300">
    <property type="match status" value="1"/>
</dbReference>
<dbReference type="RefSeq" id="WP_145091496.1">
    <property type="nucleotide sequence ID" value="NZ_CP036274.1"/>
</dbReference>
<keyword evidence="4" id="KW-0597">Phosphoprotein</keyword>
<evidence type="ECO:0000256" key="3">
    <source>
        <dbReference type="ARBA" id="ARBA00023163"/>
    </source>
</evidence>
<organism evidence="7 8">
    <name type="scientific">Anatilimnocola aggregata</name>
    <dbReference type="NCBI Taxonomy" id="2528021"/>
    <lineage>
        <taxon>Bacteria</taxon>
        <taxon>Pseudomonadati</taxon>
        <taxon>Planctomycetota</taxon>
        <taxon>Planctomycetia</taxon>
        <taxon>Pirellulales</taxon>
        <taxon>Pirellulaceae</taxon>
        <taxon>Anatilimnocola</taxon>
    </lineage>
</organism>
<dbReference type="InterPro" id="IPR001789">
    <property type="entry name" value="Sig_transdc_resp-reg_receiver"/>
</dbReference>
<dbReference type="Pfam" id="PF00196">
    <property type="entry name" value="GerE"/>
    <property type="match status" value="1"/>
</dbReference>
<evidence type="ECO:0000256" key="2">
    <source>
        <dbReference type="ARBA" id="ARBA00023125"/>
    </source>
</evidence>
<keyword evidence="8" id="KW-1185">Reference proteome</keyword>
<keyword evidence="2" id="KW-0238">DNA-binding</keyword>
<feature type="domain" description="HTH luxR-type" evidence="5">
    <location>
        <begin position="140"/>
        <end position="205"/>
    </location>
</feature>
<evidence type="ECO:0000313" key="8">
    <source>
        <dbReference type="Proteomes" id="UP000315017"/>
    </source>
</evidence>
<dbReference type="AlphaFoldDB" id="A0A517YER5"/>
<dbReference type="InterPro" id="IPR016032">
    <property type="entry name" value="Sig_transdc_resp-reg_C-effctor"/>
</dbReference>
<gene>
    <name evidence="7" type="primary">todT</name>
    <name evidence="7" type="ORF">ETAA8_38350</name>
</gene>
<protein>
    <submittedName>
        <fullName evidence="7">Response regulator protein TodT</fullName>
    </submittedName>
</protein>
<dbReference type="EMBL" id="CP036274">
    <property type="protein sequence ID" value="QDU28730.1"/>
    <property type="molecule type" value="Genomic_DNA"/>
</dbReference>
<dbReference type="SMART" id="SM00421">
    <property type="entry name" value="HTH_LUXR"/>
    <property type="match status" value="1"/>
</dbReference>
<dbReference type="Proteomes" id="UP000315017">
    <property type="component" value="Chromosome"/>
</dbReference>
<evidence type="ECO:0000256" key="4">
    <source>
        <dbReference type="PROSITE-ProRule" id="PRU00169"/>
    </source>
</evidence>
<evidence type="ECO:0000313" key="7">
    <source>
        <dbReference type="EMBL" id="QDU28730.1"/>
    </source>
</evidence>
<proteinExistence type="predicted"/>
<dbReference type="SMART" id="SM00448">
    <property type="entry name" value="REC"/>
    <property type="match status" value="1"/>
</dbReference>
<dbReference type="PRINTS" id="PR00038">
    <property type="entry name" value="HTHLUXR"/>
</dbReference>
<dbReference type="Gene3D" id="1.10.10.10">
    <property type="entry name" value="Winged helix-like DNA-binding domain superfamily/Winged helix DNA-binding domain"/>
    <property type="match status" value="1"/>
</dbReference>
<dbReference type="PROSITE" id="PS50043">
    <property type="entry name" value="HTH_LUXR_2"/>
    <property type="match status" value="1"/>
</dbReference>
<dbReference type="PANTHER" id="PTHR44688:SF16">
    <property type="entry name" value="DNA-BINDING TRANSCRIPTIONAL ACTIVATOR DEVR_DOSR"/>
    <property type="match status" value="1"/>
</dbReference>
<dbReference type="SUPFAM" id="SSF52172">
    <property type="entry name" value="CheY-like"/>
    <property type="match status" value="1"/>
</dbReference>
<keyword evidence="1" id="KW-0805">Transcription regulation</keyword>
<dbReference type="CDD" id="cd06170">
    <property type="entry name" value="LuxR_C_like"/>
    <property type="match status" value="1"/>
</dbReference>
<reference evidence="7 8" key="1">
    <citation type="submission" date="2019-02" db="EMBL/GenBank/DDBJ databases">
        <title>Deep-cultivation of Planctomycetes and their phenomic and genomic characterization uncovers novel biology.</title>
        <authorList>
            <person name="Wiegand S."/>
            <person name="Jogler M."/>
            <person name="Boedeker C."/>
            <person name="Pinto D."/>
            <person name="Vollmers J."/>
            <person name="Rivas-Marin E."/>
            <person name="Kohn T."/>
            <person name="Peeters S.H."/>
            <person name="Heuer A."/>
            <person name="Rast P."/>
            <person name="Oberbeckmann S."/>
            <person name="Bunk B."/>
            <person name="Jeske O."/>
            <person name="Meyerdierks A."/>
            <person name="Storesund J.E."/>
            <person name="Kallscheuer N."/>
            <person name="Luecker S."/>
            <person name="Lage O.M."/>
            <person name="Pohl T."/>
            <person name="Merkel B.J."/>
            <person name="Hornburger P."/>
            <person name="Mueller R.-W."/>
            <person name="Bruemmer F."/>
            <person name="Labrenz M."/>
            <person name="Spormann A.M."/>
            <person name="Op den Camp H."/>
            <person name="Overmann J."/>
            <person name="Amann R."/>
            <person name="Jetten M.S.M."/>
            <person name="Mascher T."/>
            <person name="Medema M.H."/>
            <person name="Devos D.P."/>
            <person name="Kaster A.-K."/>
            <person name="Ovreas L."/>
            <person name="Rohde M."/>
            <person name="Galperin M.Y."/>
            <person name="Jogler C."/>
        </authorList>
    </citation>
    <scope>NUCLEOTIDE SEQUENCE [LARGE SCALE GENOMIC DNA]</scope>
    <source>
        <strain evidence="7 8">ETA_A8</strain>
    </source>
</reference>
<feature type="domain" description="Response regulatory" evidence="6">
    <location>
        <begin position="9"/>
        <end position="123"/>
    </location>
</feature>
<dbReference type="KEGG" id="aagg:ETAA8_38350"/>
<evidence type="ECO:0000259" key="6">
    <source>
        <dbReference type="PROSITE" id="PS50110"/>
    </source>
</evidence>
<dbReference type="InterPro" id="IPR036388">
    <property type="entry name" value="WH-like_DNA-bd_sf"/>
</dbReference>
<keyword evidence="3" id="KW-0804">Transcription</keyword>
<dbReference type="Pfam" id="PF00072">
    <property type="entry name" value="Response_reg"/>
    <property type="match status" value="1"/>
</dbReference>
<accession>A0A517YER5</accession>
<dbReference type="InterPro" id="IPR000792">
    <property type="entry name" value="Tscrpt_reg_LuxR_C"/>
</dbReference>